<dbReference type="GO" id="GO:0003723">
    <property type="term" value="F:RNA binding"/>
    <property type="evidence" value="ECO:0007669"/>
    <property type="project" value="UniProtKB-UniRule"/>
</dbReference>
<dbReference type="InterPro" id="IPR014001">
    <property type="entry name" value="Helicase_ATP-bd"/>
</dbReference>
<reference evidence="10 11" key="1">
    <citation type="journal article" date="2017" name="Int. J. Parasitol.">
        <title>The genome of the protozoan parasite Cystoisospora suis and a reverse vaccinology approach to identify vaccine candidates.</title>
        <authorList>
            <person name="Palmieri N."/>
            <person name="Shrestha A."/>
            <person name="Ruttkowski B."/>
            <person name="Beck T."/>
            <person name="Vogl C."/>
            <person name="Tomley F."/>
            <person name="Blake D.P."/>
            <person name="Joachim A."/>
        </authorList>
    </citation>
    <scope>NUCLEOTIDE SEQUENCE [LARGE SCALE GENOMIC DNA]</scope>
    <source>
        <strain evidence="10 11">Wien I</strain>
    </source>
</reference>
<keyword evidence="6" id="KW-0694">RNA-binding</keyword>
<feature type="region of interest" description="Disordered" evidence="8">
    <location>
        <begin position="428"/>
        <end position="498"/>
    </location>
</feature>
<sequence length="1040" mass="115421">MKTQKEPRSNSCFDSLHKNEEKRRENCVSSYTPPVNLHLAHRVPFSLLDDGETHREIDRMKAHSMTIPSVGDLFPLVKPLKLSLYHSYHSSQFLFPWVTGLKLFLSILCLHTFSTDAGVEYVLATSFSSSFRKSTFLTAIPGWNERHQTNGVYVQPRYPPPPSGERVSTQKRESRSSHLFFYGEDGPTILSHNLSSFSLPSASYRPGSLLSSSYSLSSSPSSLRTPTRISPSVGFYSNGETRSLRGCSGVSSEIRSSCPSFLSAPLLFSSLEKKEITSSPLRRIGACRDRKRSSLQAIRSPAFLCGSIQRGMGRRSIYSRARSILSVVSRGGGGSRRDLGTGDNRCRLMMNESMTPLDFSCRLVCWGDKERTSQARGRGGWSHLELGSHTGREREISSSSSTSHFSFLCGDIASSFSCSSSSTMTTHSLSSSPTSTLLEASSDHPSPLPLPPSSPLSPSPSPSSSPFASSSSPSPSPSSPSSSSSSSPPSSPSLLSPSSSNTPLSSSSFSFSSSPSSFFFSNPIFANLPLPPYLSAALHLQGVTSPTGIQAASILLGAAGQDVLLHAETGGGKTFSFLLPILHWHHHSQQTSEFSSCNKKKRTSDSSEESLERNLSQKHYRLIFGEQKSSPSISDQRHSSFLSSSSSSLSSKGEEKKSSRDTRVQKKEKKKKKGRGEGRADTSTDASGVCTPEPVRGESQLRNEENSRVQRGEEEQEYEEEEERLKSESFLSYAGCLDSPEVIEALKQGSAFSLILTPTRELALQISHEIHSLLRTHFFIPPRKRPPALSLFRPKAKTPEEKEKEDKREREREEEHGQGEEELKEEEEDSKRGEERERCVSSVFPSLSRRQTIAEMMYQDIYQKIEDLERKIKDLTKEQEELRKSSYLEEKVKQRKLAALAVRLSGAKRSLERKNEERCLIEIHLSQSLGEGKRPRLLLLLDEPLRFMSSPSQAKGGGEEEEGEREDCGDQGHLQRPGEKTDERGKKKKKSEKNKMEENESAFMSGLRNPRELPQWMKDKMTSSSFILVGAAQAFRQLLL</sequence>
<feature type="region of interest" description="Disordered" evidence="8">
    <location>
        <begin position="592"/>
        <end position="613"/>
    </location>
</feature>
<dbReference type="SMART" id="SM00487">
    <property type="entry name" value="DEXDc"/>
    <property type="match status" value="1"/>
</dbReference>
<dbReference type="AlphaFoldDB" id="A0A2C6LA01"/>
<dbReference type="InterPro" id="IPR027417">
    <property type="entry name" value="P-loop_NTPase"/>
</dbReference>
<feature type="compositionally biased region" description="Basic and acidic residues" evidence="8">
    <location>
        <begin position="797"/>
        <end position="821"/>
    </location>
</feature>
<feature type="compositionally biased region" description="Basic and acidic residues" evidence="8">
    <location>
        <begin position="695"/>
        <end position="713"/>
    </location>
</feature>
<feature type="coiled-coil region" evidence="7">
    <location>
        <begin position="858"/>
        <end position="917"/>
    </location>
</feature>
<feature type="region of interest" description="Disordered" evidence="8">
    <location>
        <begin position="785"/>
        <end position="837"/>
    </location>
</feature>
<feature type="compositionally biased region" description="Low complexity" evidence="8">
    <location>
        <begin position="639"/>
        <end position="651"/>
    </location>
</feature>
<dbReference type="VEuPathDB" id="ToxoDB:CSUI_001927"/>
<dbReference type="PROSITE" id="PS51195">
    <property type="entry name" value="Q_MOTIF"/>
    <property type="match status" value="1"/>
</dbReference>
<feature type="non-terminal residue" evidence="10">
    <location>
        <position position="1040"/>
    </location>
</feature>
<feature type="short sequence motif" description="Q motif" evidence="5">
    <location>
        <begin position="523"/>
        <end position="551"/>
    </location>
</feature>
<evidence type="ECO:0000256" key="8">
    <source>
        <dbReference type="SAM" id="MobiDB-lite"/>
    </source>
</evidence>
<keyword evidence="4 6" id="KW-0067">ATP-binding</keyword>
<feature type="domain" description="DEAD-box RNA helicase Q" evidence="9">
    <location>
        <begin position="523"/>
        <end position="551"/>
    </location>
</feature>
<accession>A0A2C6LA01</accession>
<feature type="compositionally biased region" description="Basic and acidic residues" evidence="8">
    <location>
        <begin position="976"/>
        <end position="985"/>
    </location>
</feature>
<comment type="caution">
    <text evidence="10">The sequence shown here is derived from an EMBL/GenBank/DDBJ whole genome shotgun (WGS) entry which is preliminary data.</text>
</comment>
<dbReference type="Gene3D" id="3.40.50.300">
    <property type="entry name" value="P-loop containing nucleotide triphosphate hydrolases"/>
    <property type="match status" value="1"/>
</dbReference>
<evidence type="ECO:0000256" key="2">
    <source>
        <dbReference type="ARBA" id="ARBA00022801"/>
    </source>
</evidence>
<comment type="similarity">
    <text evidence="6">Belongs to the DEAD box helicase family.</text>
</comment>
<evidence type="ECO:0000256" key="1">
    <source>
        <dbReference type="ARBA" id="ARBA00022741"/>
    </source>
</evidence>
<dbReference type="InterPro" id="IPR014014">
    <property type="entry name" value="RNA_helicase_DEAD_Q_motif"/>
</dbReference>
<dbReference type="GO" id="GO:0016787">
    <property type="term" value="F:hydrolase activity"/>
    <property type="evidence" value="ECO:0007669"/>
    <property type="project" value="UniProtKB-KW"/>
</dbReference>
<dbReference type="Proteomes" id="UP000221165">
    <property type="component" value="Unassembled WGS sequence"/>
</dbReference>
<dbReference type="GO" id="GO:0003724">
    <property type="term" value="F:RNA helicase activity"/>
    <property type="evidence" value="ECO:0007669"/>
    <property type="project" value="UniProtKB-EC"/>
</dbReference>
<comment type="catalytic activity">
    <reaction evidence="6">
        <text>ATP + H2O = ADP + phosphate + H(+)</text>
        <dbReference type="Rhea" id="RHEA:13065"/>
        <dbReference type="ChEBI" id="CHEBI:15377"/>
        <dbReference type="ChEBI" id="CHEBI:15378"/>
        <dbReference type="ChEBI" id="CHEBI:30616"/>
        <dbReference type="ChEBI" id="CHEBI:43474"/>
        <dbReference type="ChEBI" id="CHEBI:456216"/>
        <dbReference type="EC" id="3.6.4.13"/>
    </reaction>
</comment>
<comment type="domain">
    <text evidence="6">The Q motif is unique to and characteristic of the DEAD box family of RNA helicases and controls ATP binding and hydrolysis.</text>
</comment>
<dbReference type="GeneID" id="94425341"/>
<feature type="region of interest" description="Disordered" evidence="8">
    <location>
        <begin position="948"/>
        <end position="1016"/>
    </location>
</feature>
<protein>
    <recommendedName>
        <fullName evidence="6">ATP-dependent RNA helicase</fullName>
        <ecNumber evidence="6">3.6.4.13</ecNumber>
    </recommendedName>
</protein>
<feature type="compositionally biased region" description="Basic and acidic residues" evidence="8">
    <location>
        <begin position="652"/>
        <end position="665"/>
    </location>
</feature>
<name>A0A2C6LA01_9APIC</name>
<gene>
    <name evidence="10" type="ORF">CSUI_001927</name>
</gene>
<dbReference type="InterPro" id="IPR011545">
    <property type="entry name" value="DEAD/DEAH_box_helicase_dom"/>
</dbReference>
<proteinExistence type="inferred from homology"/>
<dbReference type="EC" id="3.6.4.13" evidence="6"/>
<evidence type="ECO:0000259" key="9">
    <source>
        <dbReference type="PROSITE" id="PS51195"/>
    </source>
</evidence>
<feature type="compositionally biased region" description="Low complexity" evidence="8">
    <location>
        <begin position="464"/>
        <end position="498"/>
    </location>
</feature>
<evidence type="ECO:0000256" key="6">
    <source>
        <dbReference type="RuleBase" id="RU365068"/>
    </source>
</evidence>
<evidence type="ECO:0000256" key="3">
    <source>
        <dbReference type="ARBA" id="ARBA00022806"/>
    </source>
</evidence>
<dbReference type="RefSeq" id="XP_067925891.1">
    <property type="nucleotide sequence ID" value="XM_068062130.1"/>
</dbReference>
<evidence type="ECO:0000313" key="10">
    <source>
        <dbReference type="EMBL" id="PHJ24218.1"/>
    </source>
</evidence>
<keyword evidence="1 6" id="KW-0547">Nucleotide-binding</keyword>
<keyword evidence="3 6" id="KW-0347">Helicase</keyword>
<feature type="compositionally biased region" description="Low complexity" evidence="8">
    <location>
        <begin position="428"/>
        <end position="440"/>
    </location>
</feature>
<evidence type="ECO:0000256" key="7">
    <source>
        <dbReference type="SAM" id="Coils"/>
    </source>
</evidence>
<dbReference type="OrthoDB" id="333735at2759"/>
<evidence type="ECO:0000256" key="4">
    <source>
        <dbReference type="ARBA" id="ARBA00022840"/>
    </source>
</evidence>
<organism evidence="10 11">
    <name type="scientific">Cystoisospora suis</name>
    <dbReference type="NCBI Taxonomy" id="483139"/>
    <lineage>
        <taxon>Eukaryota</taxon>
        <taxon>Sar</taxon>
        <taxon>Alveolata</taxon>
        <taxon>Apicomplexa</taxon>
        <taxon>Conoidasida</taxon>
        <taxon>Coccidia</taxon>
        <taxon>Eucoccidiorida</taxon>
        <taxon>Eimeriorina</taxon>
        <taxon>Sarcocystidae</taxon>
        <taxon>Cystoisospora</taxon>
    </lineage>
</organism>
<feature type="compositionally biased region" description="Acidic residues" evidence="8">
    <location>
        <begin position="959"/>
        <end position="969"/>
    </location>
</feature>
<keyword evidence="2 6" id="KW-0378">Hydrolase</keyword>
<feature type="region of interest" description="Disordered" evidence="8">
    <location>
        <begin position="628"/>
        <end position="726"/>
    </location>
</feature>
<keyword evidence="11" id="KW-1185">Reference proteome</keyword>
<dbReference type="GO" id="GO:0005524">
    <property type="term" value="F:ATP binding"/>
    <property type="evidence" value="ECO:0007669"/>
    <property type="project" value="UniProtKB-UniRule"/>
</dbReference>
<dbReference type="Pfam" id="PF00270">
    <property type="entry name" value="DEAD"/>
    <property type="match status" value="1"/>
</dbReference>
<dbReference type="EMBL" id="MIGC01000796">
    <property type="protein sequence ID" value="PHJ24218.1"/>
    <property type="molecule type" value="Genomic_DNA"/>
</dbReference>
<dbReference type="SUPFAM" id="SSF52540">
    <property type="entry name" value="P-loop containing nucleoside triphosphate hydrolases"/>
    <property type="match status" value="1"/>
</dbReference>
<evidence type="ECO:0000313" key="11">
    <source>
        <dbReference type="Proteomes" id="UP000221165"/>
    </source>
</evidence>
<feature type="region of interest" description="Disordered" evidence="8">
    <location>
        <begin position="152"/>
        <end position="173"/>
    </location>
</feature>
<evidence type="ECO:0000256" key="5">
    <source>
        <dbReference type="PROSITE-ProRule" id="PRU00552"/>
    </source>
</evidence>
<comment type="function">
    <text evidence="6">RNA helicase.</text>
</comment>
<dbReference type="PANTHER" id="PTHR24031">
    <property type="entry name" value="RNA HELICASE"/>
    <property type="match status" value="1"/>
</dbReference>
<feature type="compositionally biased region" description="Pro residues" evidence="8">
    <location>
        <begin position="446"/>
        <end position="463"/>
    </location>
</feature>
<keyword evidence="7" id="KW-0175">Coiled coil</keyword>